<dbReference type="KEGG" id="abaw:D5400_19325"/>
<evidence type="ECO:0000313" key="2">
    <source>
        <dbReference type="Proteomes" id="UP000268192"/>
    </source>
</evidence>
<name>A0A3S9B875_9HYPH</name>
<evidence type="ECO:0000313" key="1">
    <source>
        <dbReference type="EMBL" id="AZN73155.1"/>
    </source>
</evidence>
<dbReference type="EMBL" id="CP032509">
    <property type="protein sequence ID" value="AZN73155.1"/>
    <property type="molecule type" value="Genomic_DNA"/>
</dbReference>
<protein>
    <submittedName>
        <fullName evidence="1">Uncharacterized protein</fullName>
    </submittedName>
</protein>
<gene>
    <name evidence="1" type="ORF">D5400_19325</name>
</gene>
<dbReference type="Proteomes" id="UP000268192">
    <property type="component" value="Chromosome"/>
</dbReference>
<proteinExistence type="predicted"/>
<accession>A0A3S9B875</accession>
<dbReference type="AlphaFoldDB" id="A0A3S9B875"/>
<reference evidence="1 2" key="1">
    <citation type="submission" date="2018-09" db="EMBL/GenBank/DDBJ databases">
        <title>Marinorhizobium profundi gen. nov., sp. nov., isolated from a deep-sea sediment sample from the New Britain Trench and proposal of Marinorhizobiaceae fam. nov. in the order Rhizobiales of the class Alphaproteobacteria.</title>
        <authorList>
            <person name="Cao J."/>
        </authorList>
    </citation>
    <scope>NUCLEOTIDE SEQUENCE [LARGE SCALE GENOMIC DNA]</scope>
    <source>
        <strain evidence="1 2">WS11</strain>
    </source>
</reference>
<organism evidence="1 2">
    <name type="scientific">Georhizobium profundi</name>
    <dbReference type="NCBI Taxonomy" id="2341112"/>
    <lineage>
        <taxon>Bacteria</taxon>
        <taxon>Pseudomonadati</taxon>
        <taxon>Pseudomonadota</taxon>
        <taxon>Alphaproteobacteria</taxon>
        <taxon>Hyphomicrobiales</taxon>
        <taxon>Rhizobiaceae</taxon>
        <taxon>Georhizobium</taxon>
    </lineage>
</organism>
<sequence>MSPRLVLCLSPRRWHRGSGFAALIEKALPVVQNLQSRCLVFDRIHDAVTVAMAGGRSSV</sequence>
<keyword evidence="2" id="KW-1185">Reference proteome</keyword>